<comment type="subcellular location">
    <subcellularLocation>
        <location evidence="1">Peroxisome membrane</location>
        <topology evidence="1">Multi-pass membrane protein</topology>
    </subcellularLocation>
</comment>
<dbReference type="InterPro" id="IPR017375">
    <property type="entry name" value="PEX12"/>
</dbReference>
<evidence type="ECO:0000256" key="3">
    <source>
        <dbReference type="ARBA" id="ARBA00008704"/>
    </source>
</evidence>
<dbReference type="GeneID" id="25739701"/>
<keyword evidence="5" id="KW-0812">Transmembrane</keyword>
<name>A0A0D2MD81_9CHLO</name>
<dbReference type="OrthoDB" id="107372at2759"/>
<dbReference type="Proteomes" id="UP000054498">
    <property type="component" value="Unassembled WGS sequence"/>
</dbReference>
<evidence type="ECO:0000256" key="4">
    <source>
        <dbReference type="ARBA" id="ARBA00022448"/>
    </source>
</evidence>
<evidence type="ECO:0000256" key="10">
    <source>
        <dbReference type="ARBA" id="ARBA00022989"/>
    </source>
</evidence>
<dbReference type="RefSeq" id="XP_013900154.1">
    <property type="nucleotide sequence ID" value="XM_014044700.1"/>
</dbReference>
<dbReference type="PIRSF" id="PIRSF038074">
    <property type="entry name" value="Peroxisome_assembly_p12"/>
    <property type="match status" value="1"/>
</dbReference>
<dbReference type="KEGG" id="mng:MNEG_6825"/>
<dbReference type="InterPro" id="IPR006845">
    <property type="entry name" value="Pex_N"/>
</dbReference>
<dbReference type="AlphaFoldDB" id="A0A0D2MD81"/>
<reference evidence="16 17" key="1">
    <citation type="journal article" date="2013" name="BMC Genomics">
        <title>Reconstruction of the lipid metabolism for the microalga Monoraphidium neglectum from its genome sequence reveals characteristics suitable for biofuel production.</title>
        <authorList>
            <person name="Bogen C."/>
            <person name="Al-Dilaimi A."/>
            <person name="Albersmeier A."/>
            <person name="Wichmann J."/>
            <person name="Grundmann M."/>
            <person name="Rupp O."/>
            <person name="Lauersen K.J."/>
            <person name="Blifernez-Klassen O."/>
            <person name="Kalinowski J."/>
            <person name="Goesmann A."/>
            <person name="Mussgnug J.H."/>
            <person name="Kruse O."/>
        </authorList>
    </citation>
    <scope>NUCLEOTIDE SEQUENCE [LARGE SCALE GENOMIC DNA]</scope>
    <source>
        <strain evidence="16 17">SAG 48.87</strain>
    </source>
</reference>
<evidence type="ECO:0000256" key="8">
    <source>
        <dbReference type="ARBA" id="ARBA00022833"/>
    </source>
</evidence>
<dbReference type="GO" id="GO:0005778">
    <property type="term" value="C:peroxisomal membrane"/>
    <property type="evidence" value="ECO:0007669"/>
    <property type="project" value="UniProtKB-SubCell"/>
</dbReference>
<dbReference type="PANTHER" id="PTHR12888">
    <property type="entry name" value="PEROXISOME ASSEMBLY PROTEIN 12 PEROXIN-12"/>
    <property type="match status" value="1"/>
</dbReference>
<comment type="pathway">
    <text evidence="2">Protein modification; protein ubiquitination.</text>
</comment>
<sequence length="386" mass="41567">MSFVSLGGDAGSKPTFFEVYAADKLVPSLRAAVIYSLSVFGQRRAWVQRLLEREDEVVALVVLLLDRHSLRALEGTFAESLYGLKRERWRPRPGAAAAAAPQQQPAGAAAGCGGGAPLGRGGASLALLCSVLLPYLQSKAERLYTRHAARAGVLGLALRRASPRLPPVRGGAAPGPLAAAWDAALALYVRAYPFLHAAIEASKFSYQLAYLLDASDYNSPMMRLLGQRLVRMSAPDMARLENEKQRARGARLAAVEQRGSRVARGVGRAWLRARFAVADHTSSALILAILEWWYASAEDRLAAGKAIPPPPAPPPPAPHPDGVGLPEDPATCPLCRRARVNPAALAVSGYVFCYPCVFGWVAQRRCCPVTRQPATLDHVRRLFEAL</sequence>
<dbReference type="PANTHER" id="PTHR12888:SF0">
    <property type="entry name" value="PEROXISOME ASSEMBLY PROTEIN 12"/>
    <property type="match status" value="1"/>
</dbReference>
<keyword evidence="9" id="KW-0653">Protein transport</keyword>
<dbReference type="GO" id="GO:0016558">
    <property type="term" value="P:protein import into peroxisome matrix"/>
    <property type="evidence" value="ECO:0007669"/>
    <property type="project" value="UniProtKB-UniRule"/>
</dbReference>
<keyword evidence="6" id="KW-0479">Metal-binding</keyword>
<gene>
    <name evidence="16" type="ORF">MNEG_6825</name>
</gene>
<keyword evidence="4" id="KW-0813">Transport</keyword>
<dbReference type="GO" id="GO:1990429">
    <property type="term" value="C:peroxisomal importomer complex"/>
    <property type="evidence" value="ECO:0007669"/>
    <property type="project" value="TreeGrafter"/>
</dbReference>
<keyword evidence="11 13" id="KW-0472">Membrane</keyword>
<dbReference type="GO" id="GO:0008270">
    <property type="term" value="F:zinc ion binding"/>
    <property type="evidence" value="ECO:0007669"/>
    <property type="project" value="UniProtKB-KW"/>
</dbReference>
<dbReference type="CDD" id="cd16451">
    <property type="entry name" value="mRING_PEX12"/>
    <property type="match status" value="1"/>
</dbReference>
<dbReference type="STRING" id="145388.A0A0D2MD81"/>
<proteinExistence type="inferred from homology"/>
<dbReference type="GO" id="GO:0004842">
    <property type="term" value="F:ubiquitin-protein transferase activity"/>
    <property type="evidence" value="ECO:0007669"/>
    <property type="project" value="TreeGrafter"/>
</dbReference>
<evidence type="ECO:0000256" key="14">
    <source>
        <dbReference type="SAM" id="MobiDB-lite"/>
    </source>
</evidence>
<dbReference type="Gene3D" id="3.30.40.10">
    <property type="entry name" value="Zinc/RING finger domain, C3HC4 (zinc finger)"/>
    <property type="match status" value="1"/>
</dbReference>
<evidence type="ECO:0000256" key="12">
    <source>
        <dbReference type="ARBA" id="ARBA00023140"/>
    </source>
</evidence>
<evidence type="ECO:0000256" key="13">
    <source>
        <dbReference type="PIRNR" id="PIRNR038074"/>
    </source>
</evidence>
<evidence type="ECO:0000256" key="7">
    <source>
        <dbReference type="ARBA" id="ARBA00022771"/>
    </source>
</evidence>
<dbReference type="GO" id="GO:0006513">
    <property type="term" value="P:protein monoubiquitination"/>
    <property type="evidence" value="ECO:0007669"/>
    <property type="project" value="TreeGrafter"/>
</dbReference>
<dbReference type="Pfam" id="PF04757">
    <property type="entry name" value="Pex2_Pex12"/>
    <property type="match status" value="1"/>
</dbReference>
<evidence type="ECO:0000256" key="6">
    <source>
        <dbReference type="ARBA" id="ARBA00022723"/>
    </source>
</evidence>
<evidence type="ECO:0000313" key="17">
    <source>
        <dbReference type="Proteomes" id="UP000054498"/>
    </source>
</evidence>
<protein>
    <recommendedName>
        <fullName evidence="13">Peroxisome biogenesis protein 12</fullName>
    </recommendedName>
    <alternativeName>
        <fullName evidence="13">Peroxin-12</fullName>
    </alternativeName>
</protein>
<feature type="domain" description="Pex N-terminal" evidence="15">
    <location>
        <begin position="24"/>
        <end position="296"/>
    </location>
</feature>
<keyword evidence="17" id="KW-1185">Reference proteome</keyword>
<dbReference type="EMBL" id="KK101368">
    <property type="protein sequence ID" value="KIZ01135.1"/>
    <property type="molecule type" value="Genomic_DNA"/>
</dbReference>
<keyword evidence="8" id="KW-0862">Zinc</keyword>
<evidence type="ECO:0000256" key="2">
    <source>
        <dbReference type="ARBA" id="ARBA00004906"/>
    </source>
</evidence>
<feature type="region of interest" description="Disordered" evidence="14">
    <location>
        <begin position="305"/>
        <end position="325"/>
    </location>
</feature>
<keyword evidence="12 13" id="KW-0576">Peroxisome</keyword>
<comment type="function">
    <text evidence="13">Component of a retrotranslocation channel required for peroxisome organization by mediating export of the PEX5 receptor from peroxisomes to the cytosol, thereby promoting PEX5 recycling.</text>
</comment>
<comment type="similarity">
    <text evidence="3 13">Belongs to the pex2/pex10/pex12 family.</text>
</comment>
<evidence type="ECO:0000256" key="11">
    <source>
        <dbReference type="ARBA" id="ARBA00023136"/>
    </source>
</evidence>
<evidence type="ECO:0000259" key="15">
    <source>
        <dbReference type="Pfam" id="PF04757"/>
    </source>
</evidence>
<dbReference type="SUPFAM" id="SSF57850">
    <property type="entry name" value="RING/U-box"/>
    <property type="match status" value="1"/>
</dbReference>
<keyword evidence="7" id="KW-0863">Zinc-finger</keyword>
<evidence type="ECO:0000313" key="16">
    <source>
        <dbReference type="EMBL" id="KIZ01135.1"/>
    </source>
</evidence>
<feature type="compositionally biased region" description="Pro residues" evidence="14">
    <location>
        <begin position="307"/>
        <end position="319"/>
    </location>
</feature>
<organism evidence="16 17">
    <name type="scientific">Monoraphidium neglectum</name>
    <dbReference type="NCBI Taxonomy" id="145388"/>
    <lineage>
        <taxon>Eukaryota</taxon>
        <taxon>Viridiplantae</taxon>
        <taxon>Chlorophyta</taxon>
        <taxon>core chlorophytes</taxon>
        <taxon>Chlorophyceae</taxon>
        <taxon>CS clade</taxon>
        <taxon>Sphaeropleales</taxon>
        <taxon>Selenastraceae</taxon>
        <taxon>Monoraphidium</taxon>
    </lineage>
</organism>
<accession>A0A0D2MD81</accession>
<dbReference type="InterPro" id="IPR013083">
    <property type="entry name" value="Znf_RING/FYVE/PHD"/>
</dbReference>
<evidence type="ECO:0000256" key="5">
    <source>
        <dbReference type="ARBA" id="ARBA00022692"/>
    </source>
</evidence>
<evidence type="ECO:0000256" key="1">
    <source>
        <dbReference type="ARBA" id="ARBA00004585"/>
    </source>
</evidence>
<keyword evidence="10" id="KW-1133">Transmembrane helix</keyword>
<evidence type="ECO:0000256" key="9">
    <source>
        <dbReference type="ARBA" id="ARBA00022927"/>
    </source>
</evidence>